<dbReference type="AlphaFoldDB" id="A0A4Z2DC79"/>
<gene>
    <name evidence="1" type="ORF">EWB00_002316</name>
</gene>
<keyword evidence="2" id="KW-1185">Reference proteome</keyword>
<protein>
    <submittedName>
        <fullName evidence="1">Gap-Pol polyprotein</fullName>
    </submittedName>
</protein>
<comment type="caution">
    <text evidence="1">The sequence shown here is derived from an EMBL/GenBank/DDBJ whole genome shotgun (WGS) entry which is preliminary data.</text>
</comment>
<evidence type="ECO:0000313" key="1">
    <source>
        <dbReference type="EMBL" id="TNN14056.1"/>
    </source>
</evidence>
<proteinExistence type="predicted"/>
<dbReference type="Proteomes" id="UP000311919">
    <property type="component" value="Unassembled WGS sequence"/>
</dbReference>
<evidence type="ECO:0000313" key="2">
    <source>
        <dbReference type="Proteomes" id="UP000311919"/>
    </source>
</evidence>
<sequence length="126" mass="13728">MAQRFEDPAMTTASPALFGLHDFQRPASRGGGNSLNAVQPTKRSCYHCKRLGKFVVKCGHNRQIQTGLVKGMKTIVLINTRVSTSQVRRLFMPDIGVPLEPAAQGHNLVTQDGTVIPAEIPTTLTM</sequence>
<organism evidence="1 2">
    <name type="scientific">Schistosoma japonicum</name>
    <name type="common">Blood fluke</name>
    <dbReference type="NCBI Taxonomy" id="6182"/>
    <lineage>
        <taxon>Eukaryota</taxon>
        <taxon>Metazoa</taxon>
        <taxon>Spiralia</taxon>
        <taxon>Lophotrochozoa</taxon>
        <taxon>Platyhelminthes</taxon>
        <taxon>Trematoda</taxon>
        <taxon>Digenea</taxon>
        <taxon>Strigeidida</taxon>
        <taxon>Schistosomatoidea</taxon>
        <taxon>Schistosomatidae</taxon>
        <taxon>Schistosoma</taxon>
    </lineage>
</organism>
<dbReference type="EMBL" id="SKCS01000180">
    <property type="protein sequence ID" value="TNN14056.1"/>
    <property type="molecule type" value="Genomic_DNA"/>
</dbReference>
<name>A0A4Z2DC79_SCHJA</name>
<accession>A0A4Z2DC79</accession>
<reference evidence="1 2" key="1">
    <citation type="submission" date="2019-03" db="EMBL/GenBank/DDBJ databases">
        <title>An improved genome assembly of the fluke Schistosoma japonicum.</title>
        <authorList>
            <person name="Hu W."/>
            <person name="Luo F."/>
            <person name="Yin M."/>
            <person name="Mo X."/>
            <person name="Sun C."/>
            <person name="Wu Q."/>
            <person name="Zhu B."/>
            <person name="Xiang M."/>
            <person name="Wang J."/>
            <person name="Wang Y."/>
            <person name="Zhang T."/>
            <person name="Xu B."/>
            <person name="Zheng H."/>
            <person name="Feng Z."/>
        </authorList>
    </citation>
    <scope>NUCLEOTIDE SEQUENCE [LARGE SCALE GENOMIC DNA]</scope>
    <source>
        <strain evidence="1">HuSjv2</strain>
        <tissue evidence="1">Worms</tissue>
    </source>
</reference>